<sequence length="307" mass="34575">MITSLDRRQFLQGTAALAASALLPQFALSAEKKPLYQISLAQWSLHKAIFDKKMDNLDFAKVAKTEFDISAIEYVNQFFFEKAKDESYLADMKKRAEDQGVQSLLIMVDREGQLGDPDKNKRSQTVDNHKKWVEAAKFLGCHSIRVNAASRGSYDEQIEYAADGLAQLTDFAKPLGLNILVENHGGLSSNAAWLSTVMERVDDPHCGTLPDFGNFRISDDNWYDRYQGVEELMPFAHAVSAKSYDFDDNGNDTRTDFLKIMKIVLDAGYRGFVGIEYEGHQLDEYAGIRATKKLLEKVRDELAGDYA</sequence>
<dbReference type="Pfam" id="PF01261">
    <property type="entry name" value="AP_endonuc_2"/>
    <property type="match status" value="1"/>
</dbReference>
<dbReference type="SUPFAM" id="SSF51658">
    <property type="entry name" value="Xylose isomerase-like"/>
    <property type="match status" value="1"/>
</dbReference>
<feature type="domain" description="Xylose isomerase-like TIM barrel" evidence="1">
    <location>
        <begin position="60"/>
        <end position="295"/>
    </location>
</feature>
<dbReference type="InterPro" id="IPR050312">
    <property type="entry name" value="IolE/XylAMocC-like"/>
</dbReference>
<dbReference type="PANTHER" id="PTHR12110:SF53">
    <property type="entry name" value="BLR5974 PROTEIN"/>
    <property type="match status" value="1"/>
</dbReference>
<dbReference type="Proteomes" id="UP000317243">
    <property type="component" value="Unassembled WGS sequence"/>
</dbReference>
<reference evidence="2 3" key="1">
    <citation type="submission" date="2019-02" db="EMBL/GenBank/DDBJ databases">
        <title>Deep-cultivation of Planctomycetes and their phenomic and genomic characterization uncovers novel biology.</title>
        <authorList>
            <person name="Wiegand S."/>
            <person name="Jogler M."/>
            <person name="Boedeker C."/>
            <person name="Pinto D."/>
            <person name="Vollmers J."/>
            <person name="Rivas-Marin E."/>
            <person name="Kohn T."/>
            <person name="Peeters S.H."/>
            <person name="Heuer A."/>
            <person name="Rast P."/>
            <person name="Oberbeckmann S."/>
            <person name="Bunk B."/>
            <person name="Jeske O."/>
            <person name="Meyerdierks A."/>
            <person name="Storesund J.E."/>
            <person name="Kallscheuer N."/>
            <person name="Luecker S."/>
            <person name="Lage O.M."/>
            <person name="Pohl T."/>
            <person name="Merkel B.J."/>
            <person name="Hornburger P."/>
            <person name="Mueller R.-W."/>
            <person name="Bruemmer F."/>
            <person name="Labrenz M."/>
            <person name="Spormann A.M."/>
            <person name="Op Den Camp H."/>
            <person name="Overmann J."/>
            <person name="Amann R."/>
            <person name="Jetten M.S.M."/>
            <person name="Mascher T."/>
            <person name="Medema M.H."/>
            <person name="Devos D.P."/>
            <person name="Kaster A.-K."/>
            <person name="Ovreas L."/>
            <person name="Rohde M."/>
            <person name="Galperin M.Y."/>
            <person name="Jogler C."/>
        </authorList>
    </citation>
    <scope>NUCLEOTIDE SEQUENCE [LARGE SCALE GENOMIC DNA]</scope>
    <source>
        <strain evidence="2 3">KOR42</strain>
    </source>
</reference>
<proteinExistence type="predicted"/>
<keyword evidence="3" id="KW-1185">Reference proteome</keyword>
<dbReference type="GO" id="GO:0016853">
    <property type="term" value="F:isomerase activity"/>
    <property type="evidence" value="ECO:0007669"/>
    <property type="project" value="UniProtKB-KW"/>
</dbReference>
<dbReference type="InterPro" id="IPR013022">
    <property type="entry name" value="Xyl_isomerase-like_TIM-brl"/>
</dbReference>
<evidence type="ECO:0000313" key="2">
    <source>
        <dbReference type="EMBL" id="TWT51520.1"/>
    </source>
</evidence>
<dbReference type="Gene3D" id="3.20.20.150">
    <property type="entry name" value="Divalent-metal-dependent TIM barrel enzymes"/>
    <property type="match status" value="1"/>
</dbReference>
<dbReference type="InterPro" id="IPR036237">
    <property type="entry name" value="Xyl_isomerase-like_sf"/>
</dbReference>
<dbReference type="PANTHER" id="PTHR12110">
    <property type="entry name" value="HYDROXYPYRUVATE ISOMERASE"/>
    <property type="match status" value="1"/>
</dbReference>
<dbReference type="NCBIfam" id="TIGR01409">
    <property type="entry name" value="TAT_signal_seq"/>
    <property type="match status" value="1"/>
</dbReference>
<accession>A0A5C5WLG7</accession>
<gene>
    <name evidence="2" type="ORF">KOR42_35680</name>
</gene>
<dbReference type="Pfam" id="PF10518">
    <property type="entry name" value="TAT_signal"/>
    <property type="match status" value="1"/>
</dbReference>
<evidence type="ECO:0000313" key="3">
    <source>
        <dbReference type="Proteomes" id="UP000317243"/>
    </source>
</evidence>
<dbReference type="OrthoDB" id="9810637at2"/>
<keyword evidence="2" id="KW-0413">Isomerase</keyword>
<dbReference type="PROSITE" id="PS51318">
    <property type="entry name" value="TAT"/>
    <property type="match status" value="1"/>
</dbReference>
<dbReference type="InterPro" id="IPR019546">
    <property type="entry name" value="TAT_signal_bac_arc"/>
</dbReference>
<name>A0A5C5WLG7_9PLAN</name>
<dbReference type="EMBL" id="SIHI01000013">
    <property type="protein sequence ID" value="TWT51520.1"/>
    <property type="molecule type" value="Genomic_DNA"/>
</dbReference>
<dbReference type="RefSeq" id="WP_146511012.1">
    <property type="nucleotide sequence ID" value="NZ_SIHI01000013.1"/>
</dbReference>
<dbReference type="AlphaFoldDB" id="A0A5C5WLG7"/>
<evidence type="ECO:0000259" key="1">
    <source>
        <dbReference type="Pfam" id="PF01261"/>
    </source>
</evidence>
<comment type="caution">
    <text evidence="2">The sequence shown here is derived from an EMBL/GenBank/DDBJ whole genome shotgun (WGS) entry which is preliminary data.</text>
</comment>
<organism evidence="2 3">
    <name type="scientific">Thalassoglobus neptunius</name>
    <dbReference type="NCBI Taxonomy" id="1938619"/>
    <lineage>
        <taxon>Bacteria</taxon>
        <taxon>Pseudomonadati</taxon>
        <taxon>Planctomycetota</taxon>
        <taxon>Planctomycetia</taxon>
        <taxon>Planctomycetales</taxon>
        <taxon>Planctomycetaceae</taxon>
        <taxon>Thalassoglobus</taxon>
    </lineage>
</organism>
<dbReference type="InterPro" id="IPR006311">
    <property type="entry name" value="TAT_signal"/>
</dbReference>
<protein>
    <submittedName>
        <fullName evidence="2">Xylose isomerase-like TIM barrel</fullName>
    </submittedName>
</protein>